<evidence type="ECO:0000313" key="6">
    <source>
        <dbReference type="Proteomes" id="UP000644749"/>
    </source>
</evidence>
<reference evidence="5 6" key="1">
    <citation type="submission" date="2021-01" db="EMBL/GenBank/DDBJ databases">
        <title>011410 draft genome.</title>
        <authorList>
            <person name="Lang L."/>
        </authorList>
    </citation>
    <scope>NUCLEOTIDE SEQUENCE [LARGE SCALE GENOMIC DNA]</scope>
    <source>
        <strain evidence="5 6">KCTC 42845</strain>
    </source>
</reference>
<dbReference type="PANTHER" id="PTHR46796:SF6">
    <property type="entry name" value="ARAC SUBFAMILY"/>
    <property type="match status" value="1"/>
</dbReference>
<evidence type="ECO:0000256" key="1">
    <source>
        <dbReference type="ARBA" id="ARBA00023015"/>
    </source>
</evidence>
<name>A0ABS1S6L4_9RHOB</name>
<dbReference type="PANTHER" id="PTHR46796">
    <property type="entry name" value="HTH-TYPE TRANSCRIPTIONAL ACTIVATOR RHAS-RELATED"/>
    <property type="match status" value="1"/>
</dbReference>
<dbReference type="Pfam" id="PF12833">
    <property type="entry name" value="HTH_18"/>
    <property type="match status" value="1"/>
</dbReference>
<keyword evidence="2" id="KW-0238">DNA-binding</keyword>
<dbReference type="InterPro" id="IPR050204">
    <property type="entry name" value="AraC_XylS_family_regulators"/>
</dbReference>
<keyword evidence="6" id="KW-1185">Reference proteome</keyword>
<feature type="domain" description="HTH araC/xylS-type" evidence="4">
    <location>
        <begin position="220"/>
        <end position="318"/>
    </location>
</feature>
<evidence type="ECO:0000313" key="5">
    <source>
        <dbReference type="EMBL" id="MBL3674205.1"/>
    </source>
</evidence>
<evidence type="ECO:0000256" key="3">
    <source>
        <dbReference type="ARBA" id="ARBA00023163"/>
    </source>
</evidence>
<keyword evidence="1" id="KW-0805">Transcription regulation</keyword>
<dbReference type="PROSITE" id="PS01124">
    <property type="entry name" value="HTH_ARAC_FAMILY_2"/>
    <property type="match status" value="1"/>
</dbReference>
<dbReference type="Proteomes" id="UP000644749">
    <property type="component" value="Unassembled WGS sequence"/>
</dbReference>
<dbReference type="Gene3D" id="1.10.10.60">
    <property type="entry name" value="Homeodomain-like"/>
    <property type="match status" value="1"/>
</dbReference>
<sequence>MTSDQALPLPVKRFSTQGVAEGEKFDMWRETVQQIHDLQLPDGALPERFEADVSAWSLGHLAVAGGFFTERRMVRTEKITRRLQIDQYRILLPLEGTIIRHQARDQRKLVRQGQMIFSDLARAEEADCGTGRLMQFIVTRDTLDALLPGPRDLHGFVPEGPVGGLVADHLAALVRKLPSLPARDAEPVTRATLQLIAATAAPAQLTAETGRPVLDMAKRQRILRHIHKHLLDPDLGQETLLATFAMSRASLYRLFQPLGGVAAYIQERKLHRLRAELTGPGPHHLGQLTWKYGFSSQGQMSRAFRALFGHAPRDTQPGEPAPAWGRAGTDDLSFSEILRQLQ</sequence>
<accession>A0ABS1S6L4</accession>
<protein>
    <submittedName>
        <fullName evidence="5">Helix-turn-helix domain-containing protein</fullName>
    </submittedName>
</protein>
<organism evidence="5 6">
    <name type="scientific">Paracoccus aerius</name>
    <dbReference type="NCBI Taxonomy" id="1915382"/>
    <lineage>
        <taxon>Bacteria</taxon>
        <taxon>Pseudomonadati</taxon>
        <taxon>Pseudomonadota</taxon>
        <taxon>Alphaproteobacteria</taxon>
        <taxon>Rhodobacterales</taxon>
        <taxon>Paracoccaceae</taxon>
        <taxon>Paracoccus</taxon>
    </lineage>
</organism>
<evidence type="ECO:0000259" key="4">
    <source>
        <dbReference type="PROSITE" id="PS01124"/>
    </source>
</evidence>
<dbReference type="RefSeq" id="WP_191309827.1">
    <property type="nucleotide sequence ID" value="NZ_BNCL01000006.1"/>
</dbReference>
<dbReference type="SMART" id="SM00342">
    <property type="entry name" value="HTH_ARAC"/>
    <property type="match status" value="1"/>
</dbReference>
<proteinExistence type="predicted"/>
<comment type="caution">
    <text evidence="5">The sequence shown here is derived from an EMBL/GenBank/DDBJ whole genome shotgun (WGS) entry which is preliminary data.</text>
</comment>
<dbReference type="InterPro" id="IPR018060">
    <property type="entry name" value="HTH_AraC"/>
</dbReference>
<evidence type="ECO:0000256" key="2">
    <source>
        <dbReference type="ARBA" id="ARBA00023125"/>
    </source>
</evidence>
<dbReference type="EMBL" id="JAESHT010000009">
    <property type="protein sequence ID" value="MBL3674205.1"/>
    <property type="molecule type" value="Genomic_DNA"/>
</dbReference>
<gene>
    <name evidence="5" type="ORF">JL111_11975</name>
</gene>
<keyword evidence="3" id="KW-0804">Transcription</keyword>